<dbReference type="RefSeq" id="WP_344892005.1">
    <property type="nucleotide sequence ID" value="NZ_BAABAS010000004.1"/>
</dbReference>
<dbReference type="PANTHER" id="PTHR46268">
    <property type="entry name" value="STRESS RESPONSE PROTEIN NHAX"/>
    <property type="match status" value="1"/>
</dbReference>
<organism evidence="3 4">
    <name type="scientific">Actinomadura meridiana</name>
    <dbReference type="NCBI Taxonomy" id="559626"/>
    <lineage>
        <taxon>Bacteria</taxon>
        <taxon>Bacillati</taxon>
        <taxon>Actinomycetota</taxon>
        <taxon>Actinomycetes</taxon>
        <taxon>Streptosporangiales</taxon>
        <taxon>Thermomonosporaceae</taxon>
        <taxon>Actinomadura</taxon>
    </lineage>
</organism>
<feature type="domain" description="UspA" evidence="2">
    <location>
        <begin position="11"/>
        <end position="139"/>
    </location>
</feature>
<comment type="similarity">
    <text evidence="1">Belongs to the universal stress protein A family.</text>
</comment>
<dbReference type="InterPro" id="IPR006016">
    <property type="entry name" value="UspA"/>
</dbReference>
<dbReference type="CDD" id="cd00293">
    <property type="entry name" value="USP-like"/>
    <property type="match status" value="1"/>
</dbReference>
<protein>
    <submittedName>
        <fullName evidence="3">Universal stress protein</fullName>
    </submittedName>
</protein>
<dbReference type="EMBL" id="BAABAS010000004">
    <property type="protein sequence ID" value="GAA4227573.1"/>
    <property type="molecule type" value="Genomic_DNA"/>
</dbReference>
<dbReference type="SUPFAM" id="SSF52402">
    <property type="entry name" value="Adenine nucleotide alpha hydrolases-like"/>
    <property type="match status" value="2"/>
</dbReference>
<reference evidence="4" key="1">
    <citation type="journal article" date="2019" name="Int. J. Syst. Evol. Microbiol.">
        <title>The Global Catalogue of Microorganisms (GCM) 10K type strain sequencing project: providing services to taxonomists for standard genome sequencing and annotation.</title>
        <authorList>
            <consortium name="The Broad Institute Genomics Platform"/>
            <consortium name="The Broad Institute Genome Sequencing Center for Infectious Disease"/>
            <person name="Wu L."/>
            <person name="Ma J."/>
        </authorList>
    </citation>
    <scope>NUCLEOTIDE SEQUENCE [LARGE SCALE GENOMIC DNA]</scope>
    <source>
        <strain evidence="4">JCM 17440</strain>
    </source>
</reference>
<dbReference type="PANTHER" id="PTHR46268:SF6">
    <property type="entry name" value="UNIVERSAL STRESS PROTEIN UP12"/>
    <property type="match status" value="1"/>
</dbReference>
<keyword evidence="4" id="KW-1185">Reference proteome</keyword>
<gene>
    <name evidence="3" type="ORF">GCM10022254_15590</name>
</gene>
<dbReference type="Pfam" id="PF00582">
    <property type="entry name" value="Usp"/>
    <property type="match status" value="2"/>
</dbReference>
<dbReference type="InterPro" id="IPR014729">
    <property type="entry name" value="Rossmann-like_a/b/a_fold"/>
</dbReference>
<evidence type="ECO:0000256" key="1">
    <source>
        <dbReference type="ARBA" id="ARBA00008791"/>
    </source>
</evidence>
<proteinExistence type="inferred from homology"/>
<feature type="domain" description="UspA" evidence="2">
    <location>
        <begin position="149"/>
        <end position="298"/>
    </location>
</feature>
<evidence type="ECO:0000313" key="4">
    <source>
        <dbReference type="Proteomes" id="UP001501710"/>
    </source>
</evidence>
<evidence type="ECO:0000259" key="2">
    <source>
        <dbReference type="Pfam" id="PF00582"/>
    </source>
</evidence>
<accession>A0ABP8BVI8</accession>
<dbReference type="Proteomes" id="UP001501710">
    <property type="component" value="Unassembled WGS sequence"/>
</dbReference>
<sequence>MDDGERTRRPHVLFGYDGTAANGAALRWAVEEARRRDLDLVMCHSWHWPYARGHEDRDAETIMKRAGENRLQRGVRRARELGAPGEVRGRLMRGPAVDAVLEASVGAELIVVGANERLEEGGTALEVPARADRPVLVVRNADRPGSPPKRVVAGVDGTARCDAALGFAFEEAALRGWDLHVVYGCWEPGAVIDYELALFNDRELLEKTRAAELEEAVAPWRDRHPEVTMTVSLLLERPCEALQDAVRDAGLLVLGDRGTGSYRGVWGVAPPPETGSDPLGATSTGMLRSAPCPVAIVPGRAAR</sequence>
<evidence type="ECO:0000313" key="3">
    <source>
        <dbReference type="EMBL" id="GAA4227573.1"/>
    </source>
</evidence>
<name>A0ABP8BVI8_9ACTN</name>
<dbReference type="Gene3D" id="3.40.50.620">
    <property type="entry name" value="HUPs"/>
    <property type="match status" value="2"/>
</dbReference>
<comment type="caution">
    <text evidence="3">The sequence shown here is derived from an EMBL/GenBank/DDBJ whole genome shotgun (WGS) entry which is preliminary data.</text>
</comment>